<dbReference type="InterPro" id="IPR002937">
    <property type="entry name" value="Amino_oxidase"/>
</dbReference>
<dbReference type="InterPro" id="IPR050703">
    <property type="entry name" value="Flavin_MAO"/>
</dbReference>
<comment type="similarity">
    <text evidence="1">Belongs to the flavin monoamine oxidase family.</text>
</comment>
<evidence type="ECO:0000259" key="2">
    <source>
        <dbReference type="Pfam" id="PF01593"/>
    </source>
</evidence>
<name>A0A1M5FSS9_9FLAO</name>
<dbReference type="OrthoDB" id="56323at2"/>
<dbReference type="AlphaFoldDB" id="A0A1M5FSS9"/>
<gene>
    <name evidence="3" type="ORF">SAMN05444372_101273</name>
</gene>
<dbReference type="PANTHER" id="PTHR43563:SF14">
    <property type="entry name" value="AMINE OXIDASE"/>
    <property type="match status" value="1"/>
</dbReference>
<dbReference type="Pfam" id="PF01593">
    <property type="entry name" value="Amino_oxidase"/>
    <property type="match status" value="2"/>
</dbReference>
<evidence type="ECO:0000256" key="1">
    <source>
        <dbReference type="ARBA" id="ARBA00005995"/>
    </source>
</evidence>
<dbReference type="PRINTS" id="PR00420">
    <property type="entry name" value="RNGMNOXGNASE"/>
</dbReference>
<dbReference type="PANTHER" id="PTHR43563">
    <property type="entry name" value="AMINE OXIDASE"/>
    <property type="match status" value="1"/>
</dbReference>
<sequence>MNSNKIIIIGAGLSGLMTAYLLKKKGLEFVILEADARIGGRIETVIGTSGSTMEMGATWFSNPHQHLMDLLSELNISYFKQHTQGISLFETMSFVPPQKFEISDAEESSYRIEGGTSTLVEKLVDEVGLENIKTKTKVIAIKEVDNYLEVTDFNGAKYSSAKVISTLPPHLLMKTIAFEPPLSNSIQNLAKKTHTWMGESIKFAVEYDRPFWRDQNYSGTLFSQASIIQEMYDHSNNDNSGFALKGFLNGGTFTLTHEERKEKVLLQLTKLYGIEAGDYIAYHEKVWREEPLTFLPYDQLVLGHENNGHPDYQKPLFNNKLFISGSETASKNPGYMEGAIVAAKNIATQF</sequence>
<feature type="domain" description="Amine oxidase" evidence="2">
    <location>
        <begin position="91"/>
        <end position="348"/>
    </location>
</feature>
<feature type="domain" description="Amine oxidase" evidence="2">
    <location>
        <begin position="13"/>
        <end position="77"/>
    </location>
</feature>
<dbReference type="STRING" id="229205.SAMN05444372_101273"/>
<evidence type="ECO:0000313" key="3">
    <source>
        <dbReference type="EMBL" id="SHF94474.1"/>
    </source>
</evidence>
<dbReference type="InterPro" id="IPR036188">
    <property type="entry name" value="FAD/NAD-bd_sf"/>
</dbReference>
<dbReference type="SUPFAM" id="SSF54373">
    <property type="entry name" value="FAD-linked reductases, C-terminal domain"/>
    <property type="match status" value="1"/>
</dbReference>
<reference evidence="4" key="1">
    <citation type="submission" date="2016-11" db="EMBL/GenBank/DDBJ databases">
        <authorList>
            <person name="Varghese N."/>
            <person name="Submissions S."/>
        </authorList>
    </citation>
    <scope>NUCLEOTIDE SEQUENCE [LARGE SCALE GENOMIC DNA]</scope>
    <source>
        <strain evidence="4">DSM 17659</strain>
    </source>
</reference>
<organism evidence="3 4">
    <name type="scientific">Flavobacterium micromati</name>
    <dbReference type="NCBI Taxonomy" id="229205"/>
    <lineage>
        <taxon>Bacteria</taxon>
        <taxon>Pseudomonadati</taxon>
        <taxon>Bacteroidota</taxon>
        <taxon>Flavobacteriia</taxon>
        <taxon>Flavobacteriales</taxon>
        <taxon>Flavobacteriaceae</taxon>
        <taxon>Flavobacterium</taxon>
    </lineage>
</organism>
<protein>
    <submittedName>
        <fullName evidence="3">Monoamine oxidase</fullName>
    </submittedName>
</protein>
<dbReference type="GO" id="GO:0016491">
    <property type="term" value="F:oxidoreductase activity"/>
    <property type="evidence" value="ECO:0007669"/>
    <property type="project" value="InterPro"/>
</dbReference>
<evidence type="ECO:0000313" key="4">
    <source>
        <dbReference type="Proteomes" id="UP000184020"/>
    </source>
</evidence>
<dbReference type="EMBL" id="FQWF01000001">
    <property type="protein sequence ID" value="SHF94474.1"/>
    <property type="molecule type" value="Genomic_DNA"/>
</dbReference>
<dbReference type="Gene3D" id="3.50.50.60">
    <property type="entry name" value="FAD/NAD(P)-binding domain"/>
    <property type="match status" value="2"/>
</dbReference>
<dbReference type="Proteomes" id="UP000184020">
    <property type="component" value="Unassembled WGS sequence"/>
</dbReference>
<dbReference type="RefSeq" id="WP_073016426.1">
    <property type="nucleotide sequence ID" value="NZ_FQWF01000001.1"/>
</dbReference>
<keyword evidence="4" id="KW-1185">Reference proteome</keyword>
<proteinExistence type="inferred from homology"/>
<dbReference type="SUPFAM" id="SSF51905">
    <property type="entry name" value="FAD/NAD(P)-binding domain"/>
    <property type="match status" value="1"/>
</dbReference>
<accession>A0A1M5FSS9</accession>